<protein>
    <submittedName>
        <fullName evidence="5">Predicted dehydrogenase</fullName>
    </submittedName>
</protein>
<comment type="similarity">
    <text evidence="1">Belongs to the Gfo/Idh/MocA family.</text>
</comment>
<dbReference type="Pfam" id="PF01408">
    <property type="entry name" value="GFO_IDH_MocA"/>
    <property type="match status" value="1"/>
</dbReference>
<dbReference type="GO" id="GO:0016491">
    <property type="term" value="F:oxidoreductase activity"/>
    <property type="evidence" value="ECO:0007669"/>
    <property type="project" value="UniProtKB-KW"/>
</dbReference>
<feature type="domain" description="Gfo/Idh/MocA-like oxidoreductase N-terminal" evidence="3">
    <location>
        <begin position="4"/>
        <end position="123"/>
    </location>
</feature>
<evidence type="ECO:0000313" key="5">
    <source>
        <dbReference type="EMBL" id="SUQ24179.1"/>
    </source>
</evidence>
<feature type="domain" description="GFO/IDH/MocA-like oxidoreductase" evidence="4">
    <location>
        <begin position="136"/>
        <end position="261"/>
    </location>
</feature>
<dbReference type="SUPFAM" id="SSF55347">
    <property type="entry name" value="Glyceraldehyde-3-phosphate dehydrogenase-like, C-terminal domain"/>
    <property type="match status" value="1"/>
</dbReference>
<dbReference type="InterPro" id="IPR050984">
    <property type="entry name" value="Gfo/Idh/MocA_domain"/>
</dbReference>
<evidence type="ECO:0000259" key="4">
    <source>
        <dbReference type="Pfam" id="PF22725"/>
    </source>
</evidence>
<dbReference type="InterPro" id="IPR055170">
    <property type="entry name" value="GFO_IDH_MocA-like_dom"/>
</dbReference>
<evidence type="ECO:0000256" key="2">
    <source>
        <dbReference type="ARBA" id="ARBA00023002"/>
    </source>
</evidence>
<dbReference type="Gene3D" id="2.120.10.30">
    <property type="entry name" value="TolB, C-terminal domain"/>
    <property type="match status" value="1"/>
</dbReference>
<name>A0A380S4Q5_FIBSU</name>
<dbReference type="Pfam" id="PF07676">
    <property type="entry name" value="PD40"/>
    <property type="match status" value="2"/>
</dbReference>
<sequence length="668" mass="74804">MKNLKFAILGCGHIATKMAAAVKTLENQGMGVECYAVASRDLEKATAFAKEYGFEKAYGSYEELVADSAIDLIYIATPHSHHHVFAKLCIEHGRNILVEKAFTANAKLAAEVISLAHDKGVFLCEAMWTRFLPALETIRSWIRDGRIGNVESVEADFSMKLSNRDRMHDPALAGGALLDIGIYSLTFADLFLGTRETSDGNFVRNEITSMDCRCVKFKTGVDASDWINLTYENGQKAYLKTSMVSPTHNEGVIYGTAGQIRVQNLNDMVKLELLDDAGNVVETVEPPRLCNCYEYEVLACKEAIENPAQFRHEICDHSAPRSLSKQIIWERPEMTHAKTMEFMTLMDKIREQFGVSYTFEISPGETWNRNGDKSILQVFDIETGEAKVLKEFDCVIEAPNWSADGTFLTYNSNGRIFKYTLATGEVAKIESHYVDNCNNDHVLDPDGSGVYVSHHTKEDGLSRIYKIYFDGREPRLVTPLAPSYLHGITPDGKTLAYCAERNGSYDIYTIPAAGGNETRLTTAFGLNDGPEYDCNGEYIWFNSERSGRMQAFCMKADGSEQTQMTHDLHWNTWFPHISPDRQKVVMVAYTETDVRPGEHVPNKNVELRLMRRALPVESNCSLPADSWSVPQTILKLFGGQGTINVNSWAPDSKRFAFVSYVHGNDSSN</sequence>
<proteinExistence type="inferred from homology"/>
<gene>
    <name evidence="5" type="ORF">SAMN05661053_1572</name>
</gene>
<evidence type="ECO:0000259" key="3">
    <source>
        <dbReference type="Pfam" id="PF01408"/>
    </source>
</evidence>
<dbReference type="InterPro" id="IPR000683">
    <property type="entry name" value="Gfo/Idh/MocA-like_OxRdtase_N"/>
</dbReference>
<dbReference type="PANTHER" id="PTHR22604:SF105">
    <property type="entry name" value="TRANS-1,2-DIHYDROBENZENE-1,2-DIOL DEHYDROGENASE"/>
    <property type="match status" value="1"/>
</dbReference>
<dbReference type="AlphaFoldDB" id="A0A380S4Q5"/>
<dbReference type="InterPro" id="IPR036291">
    <property type="entry name" value="NAD(P)-bd_dom_sf"/>
</dbReference>
<dbReference type="Gene3D" id="3.30.360.10">
    <property type="entry name" value="Dihydrodipicolinate Reductase, domain 2"/>
    <property type="match status" value="1"/>
</dbReference>
<dbReference type="EMBL" id="UHJL01000002">
    <property type="protein sequence ID" value="SUQ24179.1"/>
    <property type="molecule type" value="Genomic_DNA"/>
</dbReference>
<dbReference type="Proteomes" id="UP000255423">
    <property type="component" value="Unassembled WGS sequence"/>
</dbReference>
<evidence type="ECO:0000256" key="1">
    <source>
        <dbReference type="ARBA" id="ARBA00010928"/>
    </source>
</evidence>
<dbReference type="SUPFAM" id="SSF51735">
    <property type="entry name" value="NAD(P)-binding Rossmann-fold domains"/>
    <property type="match status" value="1"/>
</dbReference>
<dbReference type="SUPFAM" id="SSF69304">
    <property type="entry name" value="Tricorn protease N-terminal domain"/>
    <property type="match status" value="1"/>
</dbReference>
<reference evidence="5 6" key="1">
    <citation type="submission" date="2017-08" db="EMBL/GenBank/DDBJ databases">
        <authorList>
            <person name="de Groot N.N."/>
        </authorList>
    </citation>
    <scope>NUCLEOTIDE SEQUENCE [LARGE SCALE GENOMIC DNA]</scope>
    <source>
        <strain evidence="5 6">HM2</strain>
    </source>
</reference>
<dbReference type="Pfam" id="PF22725">
    <property type="entry name" value="GFO_IDH_MocA_C3"/>
    <property type="match status" value="1"/>
</dbReference>
<dbReference type="GO" id="GO:0000166">
    <property type="term" value="F:nucleotide binding"/>
    <property type="evidence" value="ECO:0007669"/>
    <property type="project" value="InterPro"/>
</dbReference>
<keyword evidence="2" id="KW-0560">Oxidoreductase</keyword>
<dbReference type="InterPro" id="IPR011042">
    <property type="entry name" value="6-blade_b-propeller_TolB-like"/>
</dbReference>
<accession>A0A380S4Q5</accession>
<dbReference type="InterPro" id="IPR011659">
    <property type="entry name" value="WD40"/>
</dbReference>
<dbReference type="PANTHER" id="PTHR22604">
    <property type="entry name" value="OXIDOREDUCTASES"/>
    <property type="match status" value="1"/>
</dbReference>
<organism evidence="5 6">
    <name type="scientific">Fibrobacter succinogenes</name>
    <name type="common">Bacteroides succinogenes</name>
    <dbReference type="NCBI Taxonomy" id="833"/>
    <lineage>
        <taxon>Bacteria</taxon>
        <taxon>Pseudomonadati</taxon>
        <taxon>Fibrobacterota</taxon>
        <taxon>Fibrobacteria</taxon>
        <taxon>Fibrobacterales</taxon>
        <taxon>Fibrobacteraceae</taxon>
        <taxon>Fibrobacter</taxon>
    </lineage>
</organism>
<evidence type="ECO:0000313" key="6">
    <source>
        <dbReference type="Proteomes" id="UP000255423"/>
    </source>
</evidence>
<dbReference type="Gene3D" id="3.40.50.720">
    <property type="entry name" value="NAD(P)-binding Rossmann-like Domain"/>
    <property type="match status" value="1"/>
</dbReference>